<evidence type="ECO:0000256" key="2">
    <source>
        <dbReference type="ARBA" id="ARBA00022741"/>
    </source>
</evidence>
<dbReference type="Gene3D" id="3.40.50.10810">
    <property type="entry name" value="Tandem AAA-ATPase domain"/>
    <property type="match status" value="1"/>
</dbReference>
<dbReference type="Pfam" id="PF15790">
    <property type="entry name" value="EP400_N"/>
    <property type="match status" value="1"/>
</dbReference>
<dbReference type="GO" id="GO:0000812">
    <property type="term" value="C:Swr1 complex"/>
    <property type="evidence" value="ECO:0007669"/>
    <property type="project" value="TreeGrafter"/>
</dbReference>
<evidence type="ECO:0000256" key="7">
    <source>
        <dbReference type="ARBA" id="ARBA00023125"/>
    </source>
</evidence>
<evidence type="ECO:0000259" key="13">
    <source>
        <dbReference type="PROSITE" id="PS51204"/>
    </source>
</evidence>
<evidence type="ECO:0008006" key="16">
    <source>
        <dbReference type="Google" id="ProtNLM"/>
    </source>
</evidence>
<dbReference type="Pfam" id="PF00176">
    <property type="entry name" value="SNF2-rel_dom"/>
    <property type="match status" value="1"/>
</dbReference>
<evidence type="ECO:0000256" key="9">
    <source>
        <dbReference type="SAM" id="MobiDB-lite"/>
    </source>
</evidence>
<keyword evidence="7" id="KW-0238">DNA-binding</keyword>
<accession>A0AAY4AUR2</accession>
<feature type="domain" description="Myb-like" evidence="10">
    <location>
        <begin position="1952"/>
        <end position="2013"/>
    </location>
</feature>
<dbReference type="InterPro" id="IPR027417">
    <property type="entry name" value="P-loop_NTPase"/>
</dbReference>
<keyword evidence="2" id="KW-0547">Nucleotide-binding</keyword>
<feature type="compositionally biased region" description="Low complexity" evidence="9">
    <location>
        <begin position="1"/>
        <end position="22"/>
    </location>
</feature>
<reference evidence="14 15" key="1">
    <citation type="submission" date="2020-06" db="EMBL/GenBank/DDBJ databases">
        <authorList>
            <consortium name="Wellcome Sanger Institute Data Sharing"/>
        </authorList>
    </citation>
    <scope>NUCLEOTIDE SEQUENCE [LARGE SCALE GENOMIC DNA]</scope>
</reference>
<keyword evidence="5" id="KW-0067">ATP-binding</keyword>
<dbReference type="PANTHER" id="PTHR46459">
    <property type="entry name" value="E1A-BINDING PROTEIN P400-RELATED"/>
    <property type="match status" value="1"/>
</dbReference>
<dbReference type="InterPro" id="IPR001005">
    <property type="entry name" value="SANT/Myb"/>
</dbReference>
<feature type="compositionally biased region" description="Low complexity" evidence="9">
    <location>
        <begin position="2138"/>
        <end position="2167"/>
    </location>
</feature>
<feature type="region of interest" description="Disordered" evidence="9">
    <location>
        <begin position="1869"/>
        <end position="1896"/>
    </location>
</feature>
<dbReference type="GO" id="GO:0003682">
    <property type="term" value="F:chromatin binding"/>
    <property type="evidence" value="ECO:0007669"/>
    <property type="project" value="TreeGrafter"/>
</dbReference>
<dbReference type="GO" id="GO:0016787">
    <property type="term" value="F:hydrolase activity"/>
    <property type="evidence" value="ECO:0007669"/>
    <property type="project" value="UniProtKB-KW"/>
</dbReference>
<dbReference type="PROSITE" id="PS51204">
    <property type="entry name" value="HSA"/>
    <property type="match status" value="1"/>
</dbReference>
<dbReference type="InterPro" id="IPR049730">
    <property type="entry name" value="SNF2/RAD54-like_C"/>
</dbReference>
<dbReference type="Gene3D" id="3.40.50.300">
    <property type="entry name" value="P-loop containing nucleotide triphosphate hydrolases"/>
    <property type="match status" value="1"/>
</dbReference>
<dbReference type="InterPro" id="IPR000330">
    <property type="entry name" value="SNF2_N"/>
</dbReference>
<dbReference type="InterPro" id="IPR014012">
    <property type="entry name" value="HSA_dom"/>
</dbReference>
<gene>
    <name evidence="14" type="primary">EP400</name>
</gene>
<name>A0AAY4AUR2_9TELE</name>
<dbReference type="GO" id="GO:0006281">
    <property type="term" value="P:DNA repair"/>
    <property type="evidence" value="ECO:0007669"/>
    <property type="project" value="TreeGrafter"/>
</dbReference>
<keyword evidence="3" id="KW-0378">Hydrolase</keyword>
<dbReference type="GO" id="GO:0004386">
    <property type="term" value="F:helicase activity"/>
    <property type="evidence" value="ECO:0007669"/>
    <property type="project" value="UniProtKB-KW"/>
</dbReference>
<dbReference type="Ensembl" id="ENSDCDT00010013164.1">
    <property type="protein sequence ID" value="ENSDCDP00010012557.1"/>
    <property type="gene ID" value="ENSDCDG00010005446.1"/>
</dbReference>
<dbReference type="FunFam" id="3.40.50.10810:FF:000005">
    <property type="entry name" value="Photoperiod-independent early flowering 1"/>
    <property type="match status" value="1"/>
</dbReference>
<feature type="domain" description="Helicase ATP-binding" evidence="11">
    <location>
        <begin position="765"/>
        <end position="930"/>
    </location>
</feature>
<dbReference type="PANTHER" id="PTHR46459:SF1">
    <property type="entry name" value="E1A-BINDING PROTEIN P400"/>
    <property type="match status" value="1"/>
</dbReference>
<reference evidence="14" key="2">
    <citation type="submission" date="2025-08" db="UniProtKB">
        <authorList>
            <consortium name="Ensembl"/>
        </authorList>
    </citation>
    <scope>IDENTIFICATION</scope>
</reference>
<dbReference type="InterPro" id="IPR014001">
    <property type="entry name" value="Helicase_ATP-bd"/>
</dbReference>
<evidence type="ECO:0000256" key="4">
    <source>
        <dbReference type="ARBA" id="ARBA00022806"/>
    </source>
</evidence>
<keyword evidence="6" id="KW-0156">Chromatin regulator</keyword>
<dbReference type="Proteomes" id="UP000694580">
    <property type="component" value="Chromosome 11"/>
</dbReference>
<evidence type="ECO:0000313" key="15">
    <source>
        <dbReference type="Proteomes" id="UP000694580"/>
    </source>
</evidence>
<organism evidence="14 15">
    <name type="scientific">Denticeps clupeoides</name>
    <name type="common">denticle herring</name>
    <dbReference type="NCBI Taxonomy" id="299321"/>
    <lineage>
        <taxon>Eukaryota</taxon>
        <taxon>Metazoa</taxon>
        <taxon>Chordata</taxon>
        <taxon>Craniata</taxon>
        <taxon>Vertebrata</taxon>
        <taxon>Euteleostomi</taxon>
        <taxon>Actinopterygii</taxon>
        <taxon>Neopterygii</taxon>
        <taxon>Teleostei</taxon>
        <taxon>Clupei</taxon>
        <taxon>Clupeiformes</taxon>
        <taxon>Denticipitoidei</taxon>
        <taxon>Denticipitidae</taxon>
        <taxon>Denticeps</taxon>
    </lineage>
</organism>
<keyword evidence="8" id="KW-0539">Nucleus</keyword>
<evidence type="ECO:0000256" key="1">
    <source>
        <dbReference type="ARBA" id="ARBA00004123"/>
    </source>
</evidence>
<dbReference type="CDD" id="cd18793">
    <property type="entry name" value="SF2_C_SNF"/>
    <property type="match status" value="1"/>
</dbReference>
<keyword evidence="4" id="KW-0347">Helicase</keyword>
<sequence length="2195" mass="245707">PSSATSFAPAAAAPSPSAPQSPNYQTIIMSRTPVTGQNMNITLQNVSQVVTAAGSQQITLTPLPLQSPASPGFQHQAPQWRFEHGGSSYIQVTSPLPQPMQPQSPTQHSPVPRPGAPTQPTATLGVCGQSPTRFMEAGMVVRQINLGSPSGSGHFIYQEGTGLTQLAPTSAAQVQMASPGAPAGVRERRLSQPHSQTGGTIHHLGPQSPVAPGTALPTLASPGHITTSNLPPQISSIIQGQLARPMIFEKPSQGLVAGVGTPTAAFGVTPSLPPSSPSRSNAPQGLSSVSLTTAGPSISTVKKQTKKLEEIAPSSPEVAQLRKQCLEHHGKAMEKLKESFREYLIELFFLQQLQGNMMDYLAFKKKPCVPLFTYLRQNDLDLEEEEEEEEGQSEVINDEVGHQSCFLLWARVSQLGSQSLTVQIAGQKPNQQQYDPSKGPPVQNAACLHTPPPQLPSRMPPVGLTLPGLPLALAQPPQQQMVVEQQQATLATAHLPGQVKMPGAQVTAVAGAVMAPLNPHTQLQAQLQQQMQSGLHIQIQETQVHQRIAELRKVGQWSASRLPKLQEAQRPKSQWDYLLEEMQWMAADFAQERRWKIAAAKKLVRTCVRYHDEQRKIEEQAKKEAELHLRHIASAIAREVEFFWANIEQVVEIKLHYEISEKQQKMLRKSHPFPCAEMETGLDRPHVPVLIDSLLSVDQYRGAEQTPSSASDGKPAKDIAEVAQATEQILPKGAAKTTSTFSGQPPSLLHGSLRGYQQVGVDWLTSLYRKHLNGILADETGLGKTVQTVAYLAHLACQEGIWGPHLVVVRTCKLLSWEVEFKRWCPGLKNLLYLGSKRERRSKRTWWSQPNSFHVCLTSYKLLLKDQAHFLKRHWSHLILDEVQLVKNLTEKQWDTILSMKSQQRVMLINSPLQNTLQELWTTIHFLLPGITRPFLDFPVKVGTEQNQDYCHKLVIRLHRMIQPFILRRSKRDVEKQLPKKYEHILKCRLSARQKRLYDDVLSQPSAQEALKSGHFVSIMRVLIQLQRVCNHPELLQRRDSYSTYVCPALQYHTPSLLMTTLQQDHSNMIDLSLFDLIGNETRLSRYESDELLPKLKVTRQLVEEIQSCPDPPPRPKTCKIKPMRLFQPVQYGTKPEGRLVPISAPAQQQRCASTTTLTTPTTTATTTATTPMAATAQNTQPKGKPVFATAPSTQGNVLCEWVMCYYFVSQCKMFLFYSGDAVKIAQLASIAGTQNRVAQPETPVTLQFQGNKFTLSPSQLRQLTTGQPLQLQGNILQIVSAPGQPLLRPQGSVVMQAVPQPVPIANSAGTPGTPPPTQSTAQTGEFLHTYGEAAESNEEHSRQLRERHSRLLAANERRCSRSVLYGHDLIKMCLLSDTRTHRYHHTHTPTLPHWRWVGHENCEKAHKACVSTVPTLKSMLFSAEAYIVVPAAVAPPPELYASKPPLLYRLDQKSFRQRFQEAVAPHTREIRAVATPPLVCFPDPSMLEVDSGKLEALSVLLYKLRSESRRVLIFTEMMSMLDILEAFLDYRHMTYLRVDESLTVEERQVRRFNRNQQVFCTILTNRCCSAVGHVFDADTIVFYDTDLNPCMDARTQEWCDKIGRSKDIHIYSLESANSIEEKLLKNGTKDLIREVAAQGADYSLAFLTQRTIQELFEVEVGSGEKVEEFVVLHQDPSPSEAISPRVARPYVQALQSITREDLCENNNWNIIEPNENACMPYGNRRKITSRELDQIDHLLTCLPQLTPIEAYAMQYLEYLHAQEDKESAKVEERLDSAKRSWELQQHKKLKAEYEERKMMDDEEELFTYTRDDAYNMEYVFESEDGQTEIMPLWTPPTPPQDDNDIYIDSVICLMYDTSPMVESKLPPIYSRKENKRLKMDPSASGRKKKKVHGESVVPPRSLFDKASLLKVRRDGKDQRKSFSLKQQAPFAKPLPSLVKPAMEVGQDNPEWLISEDWALLQAVKQLLELPLNLTIVSPAHTPNWDLVSDVVNSCSRIYRSPKQCRNRYENVIIPREEGKLIYEANPKKKTKSIYKNSRPLRTCQIYTQDDNATQIQLYSSRFELMKIIASKRSPPIKPQLGLNPFQKNPKHASVLAESGISYDKPLPPIQVASQRAERIAKEKKVCALAEQQRAQQLAQQQQPGAPQAQTGPAQTQTQAQAAGQPPSTGVSQATVVPGAAAVTNAAVLVSCSKK</sequence>
<dbReference type="PROSITE" id="PS51192">
    <property type="entry name" value="HELICASE_ATP_BIND_1"/>
    <property type="match status" value="1"/>
</dbReference>
<dbReference type="InterPro" id="IPR031575">
    <property type="entry name" value="EP400_N"/>
</dbReference>
<dbReference type="Pfam" id="PF07529">
    <property type="entry name" value="HSA"/>
    <property type="match status" value="1"/>
</dbReference>
<dbReference type="InterPro" id="IPR001650">
    <property type="entry name" value="Helicase_C-like"/>
</dbReference>
<evidence type="ECO:0000259" key="12">
    <source>
        <dbReference type="PROSITE" id="PS51194"/>
    </source>
</evidence>
<dbReference type="SUPFAM" id="SSF52540">
    <property type="entry name" value="P-loop containing nucleoside triphosphate hydrolases"/>
    <property type="match status" value="2"/>
</dbReference>
<feature type="domain" description="HSA" evidence="13">
    <location>
        <begin position="562"/>
        <end position="634"/>
    </location>
</feature>
<feature type="region of interest" description="Disordered" evidence="9">
    <location>
        <begin position="1"/>
        <end position="23"/>
    </location>
</feature>
<feature type="region of interest" description="Disordered" evidence="9">
    <location>
        <begin position="89"/>
        <end position="125"/>
    </location>
</feature>
<evidence type="ECO:0000259" key="10">
    <source>
        <dbReference type="PROSITE" id="PS50090"/>
    </source>
</evidence>
<dbReference type="SMART" id="SM00573">
    <property type="entry name" value="HSA"/>
    <property type="match status" value="1"/>
</dbReference>
<feature type="region of interest" description="Disordered" evidence="9">
    <location>
        <begin position="270"/>
        <end position="293"/>
    </location>
</feature>
<feature type="region of interest" description="Disordered" evidence="9">
    <location>
        <begin position="2138"/>
        <end position="2173"/>
    </location>
</feature>
<evidence type="ECO:0000256" key="5">
    <source>
        <dbReference type="ARBA" id="ARBA00022840"/>
    </source>
</evidence>
<evidence type="ECO:0000313" key="14">
    <source>
        <dbReference type="Ensembl" id="ENSDCDP00010012557.1"/>
    </source>
</evidence>
<feature type="region of interest" description="Disordered" evidence="9">
    <location>
        <begin position="191"/>
        <end position="229"/>
    </location>
</feature>
<dbReference type="Gene3D" id="1.20.120.850">
    <property type="entry name" value="SWI2/SNF2 ATPases, N-terminal domain"/>
    <property type="match status" value="1"/>
</dbReference>
<dbReference type="InterPro" id="IPR038718">
    <property type="entry name" value="SNF2-like_sf"/>
</dbReference>
<evidence type="ECO:0000256" key="3">
    <source>
        <dbReference type="ARBA" id="ARBA00022801"/>
    </source>
</evidence>
<dbReference type="CDD" id="cd00167">
    <property type="entry name" value="SANT"/>
    <property type="match status" value="1"/>
</dbReference>
<dbReference type="GO" id="GO:0005524">
    <property type="term" value="F:ATP binding"/>
    <property type="evidence" value="ECO:0007669"/>
    <property type="project" value="UniProtKB-KW"/>
</dbReference>
<dbReference type="GO" id="GO:0006325">
    <property type="term" value="P:chromatin organization"/>
    <property type="evidence" value="ECO:0007669"/>
    <property type="project" value="UniProtKB-KW"/>
</dbReference>
<dbReference type="PROSITE" id="PS50090">
    <property type="entry name" value="MYB_LIKE"/>
    <property type="match status" value="1"/>
</dbReference>
<comment type="subcellular location">
    <subcellularLocation>
        <location evidence="1">Nucleus</location>
    </subcellularLocation>
</comment>
<dbReference type="GO" id="GO:0035267">
    <property type="term" value="C:NuA4 histone acetyltransferase complex"/>
    <property type="evidence" value="ECO:0007669"/>
    <property type="project" value="TreeGrafter"/>
</dbReference>
<proteinExistence type="predicted"/>
<dbReference type="GO" id="GO:0003677">
    <property type="term" value="F:DNA binding"/>
    <property type="evidence" value="ECO:0007669"/>
    <property type="project" value="UniProtKB-KW"/>
</dbReference>
<dbReference type="SMART" id="SM00487">
    <property type="entry name" value="DEXDc"/>
    <property type="match status" value="1"/>
</dbReference>
<protein>
    <recommendedName>
        <fullName evidence="16">E1A binding protein p400</fullName>
    </recommendedName>
</protein>
<feature type="domain" description="Helicase C-terminal" evidence="12">
    <location>
        <begin position="1497"/>
        <end position="1644"/>
    </location>
</feature>
<dbReference type="GeneTree" id="ENSGT00940000154764"/>
<evidence type="ECO:0000256" key="8">
    <source>
        <dbReference type="ARBA" id="ARBA00023242"/>
    </source>
</evidence>
<keyword evidence="15" id="KW-1185">Reference proteome</keyword>
<evidence type="ECO:0000256" key="6">
    <source>
        <dbReference type="ARBA" id="ARBA00022853"/>
    </source>
</evidence>
<feature type="compositionally biased region" description="Basic and acidic residues" evidence="9">
    <location>
        <begin position="1871"/>
        <end position="1880"/>
    </location>
</feature>
<reference evidence="14" key="3">
    <citation type="submission" date="2025-09" db="UniProtKB">
        <authorList>
            <consortium name="Ensembl"/>
        </authorList>
    </citation>
    <scope>IDENTIFICATION</scope>
</reference>
<dbReference type="PROSITE" id="PS51194">
    <property type="entry name" value="HELICASE_CTER"/>
    <property type="match status" value="1"/>
</dbReference>
<feature type="compositionally biased region" description="Polar residues" evidence="9">
    <location>
        <begin position="284"/>
        <end position="293"/>
    </location>
</feature>
<evidence type="ECO:0000259" key="11">
    <source>
        <dbReference type="PROSITE" id="PS51192"/>
    </source>
</evidence>
<dbReference type="Gene3D" id="1.10.10.60">
    <property type="entry name" value="Homeodomain-like"/>
    <property type="match status" value="1"/>
</dbReference>
<dbReference type="Pfam" id="PF00271">
    <property type="entry name" value="Helicase_C"/>
    <property type="match status" value="1"/>
</dbReference>